<name>A0AAV7Y159_9NEOP</name>
<dbReference type="Proteomes" id="UP001075354">
    <property type="component" value="Chromosome 3"/>
</dbReference>
<dbReference type="EMBL" id="JAPTSV010000003">
    <property type="protein sequence ID" value="KAJ1529824.1"/>
    <property type="molecule type" value="Genomic_DNA"/>
</dbReference>
<dbReference type="CDD" id="cd06558">
    <property type="entry name" value="crotonase-like"/>
    <property type="match status" value="1"/>
</dbReference>
<evidence type="ECO:0008006" key="6">
    <source>
        <dbReference type="Google" id="ProtNLM"/>
    </source>
</evidence>
<dbReference type="InterPro" id="IPR051053">
    <property type="entry name" value="ECH/Chromodomain_protein"/>
</dbReference>
<accession>A0AAV7Y159</accession>
<proteinExistence type="predicted"/>
<keyword evidence="3" id="KW-0413">Isomerase</keyword>
<dbReference type="Pfam" id="PF00378">
    <property type="entry name" value="ECH_1"/>
    <property type="match status" value="1"/>
</dbReference>
<gene>
    <name evidence="4" type="ORF">ONE63_006565</name>
</gene>
<keyword evidence="2" id="KW-0576">Peroxisome</keyword>
<dbReference type="PANTHER" id="PTHR43684">
    <property type="match status" value="1"/>
</dbReference>
<evidence type="ECO:0000313" key="5">
    <source>
        <dbReference type="Proteomes" id="UP001075354"/>
    </source>
</evidence>
<dbReference type="InterPro" id="IPR014748">
    <property type="entry name" value="Enoyl-CoA_hydra_C"/>
</dbReference>
<comment type="caution">
    <text evidence="4">The sequence shown here is derived from an EMBL/GenBank/DDBJ whole genome shotgun (WGS) entry which is preliminary data.</text>
</comment>
<keyword evidence="5" id="KW-1185">Reference proteome</keyword>
<evidence type="ECO:0000256" key="1">
    <source>
        <dbReference type="ARBA" id="ARBA00004275"/>
    </source>
</evidence>
<comment type="subcellular location">
    <subcellularLocation>
        <location evidence="1">Peroxisome</location>
    </subcellularLocation>
</comment>
<reference evidence="4" key="1">
    <citation type="submission" date="2022-12" db="EMBL/GenBank/DDBJ databases">
        <title>Chromosome-level genome assembly of the bean flower thrips Megalurothrips usitatus.</title>
        <authorList>
            <person name="Ma L."/>
            <person name="Liu Q."/>
            <person name="Li H."/>
            <person name="Cai W."/>
        </authorList>
    </citation>
    <scope>NUCLEOTIDE SEQUENCE</scope>
    <source>
        <strain evidence="4">Cailab_2022a</strain>
    </source>
</reference>
<dbReference type="AlphaFoldDB" id="A0AAV7Y159"/>
<organism evidence="4 5">
    <name type="scientific">Megalurothrips usitatus</name>
    <name type="common">bean blossom thrips</name>
    <dbReference type="NCBI Taxonomy" id="439358"/>
    <lineage>
        <taxon>Eukaryota</taxon>
        <taxon>Metazoa</taxon>
        <taxon>Ecdysozoa</taxon>
        <taxon>Arthropoda</taxon>
        <taxon>Hexapoda</taxon>
        <taxon>Insecta</taxon>
        <taxon>Pterygota</taxon>
        <taxon>Neoptera</taxon>
        <taxon>Paraneoptera</taxon>
        <taxon>Thysanoptera</taxon>
        <taxon>Terebrantia</taxon>
        <taxon>Thripoidea</taxon>
        <taxon>Thripidae</taxon>
        <taxon>Megalurothrips</taxon>
    </lineage>
</organism>
<evidence type="ECO:0000256" key="3">
    <source>
        <dbReference type="ARBA" id="ARBA00023235"/>
    </source>
</evidence>
<dbReference type="Gene3D" id="1.10.12.10">
    <property type="entry name" value="Lyase 2-enoyl-coa Hydratase, Chain A, domain 2"/>
    <property type="match status" value="1"/>
</dbReference>
<protein>
    <recommendedName>
        <fullName evidence="6">Enoyl-CoA delta isomerase 2, mitochondrial</fullName>
    </recommendedName>
</protein>
<dbReference type="PANTHER" id="PTHR43684:SF1">
    <property type="entry name" value="ENOYL-COA DELTA ISOMERASE 2"/>
    <property type="match status" value="1"/>
</dbReference>
<evidence type="ECO:0000256" key="2">
    <source>
        <dbReference type="ARBA" id="ARBA00023140"/>
    </source>
</evidence>
<dbReference type="InterPro" id="IPR001753">
    <property type="entry name" value="Enoyl-CoA_hydra/iso"/>
</dbReference>
<dbReference type="GO" id="GO:0005777">
    <property type="term" value="C:peroxisome"/>
    <property type="evidence" value="ECO:0007669"/>
    <property type="project" value="UniProtKB-SubCell"/>
</dbReference>
<dbReference type="SUPFAM" id="SSF52096">
    <property type="entry name" value="ClpP/crotonase"/>
    <property type="match status" value="1"/>
</dbReference>
<dbReference type="GO" id="GO:0004165">
    <property type="term" value="F:delta(3)-delta(2)-enoyl-CoA isomerase activity"/>
    <property type="evidence" value="ECO:0007669"/>
    <property type="project" value="UniProtKB-ARBA"/>
</dbReference>
<dbReference type="Gene3D" id="3.90.226.10">
    <property type="entry name" value="2-enoyl-CoA Hydratase, Chain A, domain 1"/>
    <property type="match status" value="1"/>
</dbReference>
<sequence>MYKTLDVTVQNGVQIIKMNRPEKRNAINEDMYREIPEALQAGATDDNVVVTVLTGAGDFFCSGNDLNSYLTWTGTDLEKTCLNAATKLKAYVQAFIDFPKILVAVVNGPAVGLATTTLALFDLVYCSKNAYFSAPFVGLGLTPEGCSSYTFPQMLGYNRAAQILHFGKKLSANEALEWGFVTELYTAGEENKIWSKINSIAQLPSKSLIFSKRLLRSQERASLYAANHKECEQLVERWQSEDCMSAVVKFFSAKKSKL</sequence>
<evidence type="ECO:0000313" key="4">
    <source>
        <dbReference type="EMBL" id="KAJ1529824.1"/>
    </source>
</evidence>
<dbReference type="InterPro" id="IPR029045">
    <property type="entry name" value="ClpP/crotonase-like_dom_sf"/>
</dbReference>